<sequence length="533" mass="57067">MTGMRVLLVTIGALSCVFSAVDAWRDAEDADILVKRGAVRGLSSRLTELLMASDDEETEAIDEFVDEFLDDDVGDADENDDDDSDEQNDGALRYKPWTIRSRRSSLSSAFTVYTLDLHLPGRVFVRALPSQYTKEGDHTVLAKIFVVGASPELVNLVDVALTSVKEASALRVGLETTDHKPHGALTGNLLVEVFLNTQVFSVRSMRVGSSAQVVVDKSVFRNSYGSQPFAFSTVDHAQLFLDVDRQSFYLSSMAFTAQNASTLVMTSTNTLQGSSAVTMQQEGSGALVINANHLDTSQLKASVLNNGGVICMKATSSMQASTINAQVLGAAGGAIEIRGNGQCSSETLTLEGTGSVLTPGIKCSAVIGSLEDSSSALVNPTYSFEYKGSQFARVAYADRRPTVMFGMPGRSFRGSPTLDPSFAQEDASHSVCGKLLASSVIQSPAERVTVVTIAATAPDFPPPVNVSTQGQREDSSANGSVHMLGLNAVQASILVFLASAWMLHYLLQCCDRRQRRQTYRSITGSTDDAPVYV</sequence>
<keyword evidence="2" id="KW-0732">Signal</keyword>
<keyword evidence="1" id="KW-0472">Membrane</keyword>
<keyword evidence="1" id="KW-0812">Transmembrane</keyword>
<keyword evidence="4" id="KW-1185">Reference proteome</keyword>
<gene>
    <name evidence="3" type="ORF">Poli38472_010911</name>
</gene>
<reference evidence="3" key="1">
    <citation type="submission" date="2019-03" db="EMBL/GenBank/DDBJ databases">
        <title>Long read genome sequence of the mycoparasitic Pythium oligandrum ATCC 38472 isolated from sugarbeet rhizosphere.</title>
        <authorList>
            <person name="Gaulin E."/>
        </authorList>
    </citation>
    <scope>NUCLEOTIDE SEQUENCE</scope>
    <source>
        <strain evidence="3">ATCC 38472_TT</strain>
    </source>
</reference>
<evidence type="ECO:0008006" key="5">
    <source>
        <dbReference type="Google" id="ProtNLM"/>
    </source>
</evidence>
<dbReference type="Proteomes" id="UP000794436">
    <property type="component" value="Unassembled WGS sequence"/>
</dbReference>
<accession>A0A8K1CF30</accession>
<dbReference type="PROSITE" id="PS51257">
    <property type="entry name" value="PROKAR_LIPOPROTEIN"/>
    <property type="match status" value="1"/>
</dbReference>
<organism evidence="3 4">
    <name type="scientific">Pythium oligandrum</name>
    <name type="common">Mycoparasitic fungus</name>
    <dbReference type="NCBI Taxonomy" id="41045"/>
    <lineage>
        <taxon>Eukaryota</taxon>
        <taxon>Sar</taxon>
        <taxon>Stramenopiles</taxon>
        <taxon>Oomycota</taxon>
        <taxon>Peronosporomycetes</taxon>
        <taxon>Pythiales</taxon>
        <taxon>Pythiaceae</taxon>
        <taxon>Pythium</taxon>
    </lineage>
</organism>
<evidence type="ECO:0000256" key="2">
    <source>
        <dbReference type="SAM" id="SignalP"/>
    </source>
</evidence>
<dbReference type="PANTHER" id="PTHR39200">
    <property type="entry name" value="HYPOTHETICAL EXPORTED PROTEIN"/>
    <property type="match status" value="1"/>
</dbReference>
<comment type="caution">
    <text evidence="3">The sequence shown here is derived from an EMBL/GenBank/DDBJ whole genome shotgun (WGS) entry which is preliminary data.</text>
</comment>
<dbReference type="EMBL" id="SPLM01000075">
    <property type="protein sequence ID" value="TMW61848.1"/>
    <property type="molecule type" value="Genomic_DNA"/>
</dbReference>
<feature type="chain" id="PRO_5035475398" description="Auto-transporter adhesin head GIN domain-containing protein" evidence="2">
    <location>
        <begin position="24"/>
        <end position="533"/>
    </location>
</feature>
<feature type="signal peptide" evidence="2">
    <location>
        <begin position="1"/>
        <end position="23"/>
    </location>
</feature>
<evidence type="ECO:0000256" key="1">
    <source>
        <dbReference type="SAM" id="Phobius"/>
    </source>
</evidence>
<protein>
    <recommendedName>
        <fullName evidence="5">Auto-transporter adhesin head GIN domain-containing protein</fullName>
    </recommendedName>
</protein>
<evidence type="ECO:0000313" key="3">
    <source>
        <dbReference type="EMBL" id="TMW61848.1"/>
    </source>
</evidence>
<feature type="transmembrane region" description="Helical" evidence="1">
    <location>
        <begin position="484"/>
        <end position="507"/>
    </location>
</feature>
<dbReference type="PANTHER" id="PTHR39200:SF1">
    <property type="entry name" value="AUTO-TRANSPORTER ADHESIN HEAD GIN DOMAIN-CONTAINING PROTEIN-RELATED"/>
    <property type="match status" value="1"/>
</dbReference>
<proteinExistence type="predicted"/>
<name>A0A8K1CF30_PYTOL</name>
<dbReference type="AlphaFoldDB" id="A0A8K1CF30"/>
<keyword evidence="1" id="KW-1133">Transmembrane helix</keyword>
<evidence type="ECO:0000313" key="4">
    <source>
        <dbReference type="Proteomes" id="UP000794436"/>
    </source>
</evidence>